<dbReference type="Gene3D" id="1.20.5.1700">
    <property type="match status" value="1"/>
</dbReference>
<dbReference type="GO" id="GO:0000793">
    <property type="term" value="C:condensed chromosome"/>
    <property type="evidence" value="ECO:0007669"/>
    <property type="project" value="TreeGrafter"/>
</dbReference>
<protein>
    <submittedName>
        <fullName evidence="2">Uncharacterized protein</fullName>
    </submittedName>
</protein>
<name>A0A3N4HH24_ASCIM</name>
<dbReference type="GO" id="GO:0007076">
    <property type="term" value="P:mitotic chromosome condensation"/>
    <property type="evidence" value="ECO:0007669"/>
    <property type="project" value="TreeGrafter"/>
</dbReference>
<feature type="compositionally biased region" description="Basic and acidic residues" evidence="1">
    <location>
        <begin position="187"/>
        <end position="197"/>
    </location>
</feature>
<feature type="region of interest" description="Disordered" evidence="1">
    <location>
        <begin position="343"/>
        <end position="388"/>
    </location>
</feature>
<feature type="compositionally biased region" description="Basic and acidic residues" evidence="1">
    <location>
        <begin position="343"/>
        <end position="353"/>
    </location>
</feature>
<dbReference type="Proteomes" id="UP000275078">
    <property type="component" value="Unassembled WGS sequence"/>
</dbReference>
<reference evidence="2 3" key="1">
    <citation type="journal article" date="2018" name="Nat. Ecol. Evol.">
        <title>Pezizomycetes genomes reveal the molecular basis of ectomycorrhizal truffle lifestyle.</title>
        <authorList>
            <person name="Murat C."/>
            <person name="Payen T."/>
            <person name="Noel B."/>
            <person name="Kuo A."/>
            <person name="Morin E."/>
            <person name="Chen J."/>
            <person name="Kohler A."/>
            <person name="Krizsan K."/>
            <person name="Balestrini R."/>
            <person name="Da Silva C."/>
            <person name="Montanini B."/>
            <person name="Hainaut M."/>
            <person name="Levati E."/>
            <person name="Barry K.W."/>
            <person name="Belfiori B."/>
            <person name="Cichocki N."/>
            <person name="Clum A."/>
            <person name="Dockter R.B."/>
            <person name="Fauchery L."/>
            <person name="Guy J."/>
            <person name="Iotti M."/>
            <person name="Le Tacon F."/>
            <person name="Lindquist E.A."/>
            <person name="Lipzen A."/>
            <person name="Malagnac F."/>
            <person name="Mello A."/>
            <person name="Molinier V."/>
            <person name="Miyauchi S."/>
            <person name="Poulain J."/>
            <person name="Riccioni C."/>
            <person name="Rubini A."/>
            <person name="Sitrit Y."/>
            <person name="Splivallo R."/>
            <person name="Traeger S."/>
            <person name="Wang M."/>
            <person name="Zifcakova L."/>
            <person name="Wipf D."/>
            <person name="Zambonelli A."/>
            <person name="Paolocci F."/>
            <person name="Nowrousian M."/>
            <person name="Ottonello S."/>
            <person name="Baldrian P."/>
            <person name="Spatafora J.W."/>
            <person name="Henrissat B."/>
            <person name="Nagy L.G."/>
            <person name="Aury J.M."/>
            <person name="Wincker P."/>
            <person name="Grigoriev I.V."/>
            <person name="Bonfante P."/>
            <person name="Martin F.M."/>
        </authorList>
    </citation>
    <scope>NUCLEOTIDE SEQUENCE [LARGE SCALE GENOMIC DNA]</scope>
    <source>
        <strain evidence="2 3">RN42</strain>
    </source>
</reference>
<feature type="region of interest" description="Disordered" evidence="1">
    <location>
        <begin position="57"/>
        <end position="173"/>
    </location>
</feature>
<dbReference type="AlphaFoldDB" id="A0A3N4HH24"/>
<feature type="compositionally biased region" description="Polar residues" evidence="1">
    <location>
        <begin position="71"/>
        <end position="82"/>
    </location>
</feature>
<dbReference type="GO" id="GO:0003682">
    <property type="term" value="F:chromatin binding"/>
    <property type="evidence" value="ECO:0007669"/>
    <property type="project" value="TreeGrafter"/>
</dbReference>
<dbReference type="PANTHER" id="PTHR43941">
    <property type="entry name" value="STRUCTURAL MAINTENANCE OF CHROMOSOMES PROTEIN 2"/>
    <property type="match status" value="1"/>
</dbReference>
<evidence type="ECO:0000256" key="1">
    <source>
        <dbReference type="SAM" id="MobiDB-lite"/>
    </source>
</evidence>
<organism evidence="2 3">
    <name type="scientific">Ascobolus immersus RN42</name>
    <dbReference type="NCBI Taxonomy" id="1160509"/>
    <lineage>
        <taxon>Eukaryota</taxon>
        <taxon>Fungi</taxon>
        <taxon>Dikarya</taxon>
        <taxon>Ascomycota</taxon>
        <taxon>Pezizomycotina</taxon>
        <taxon>Pezizomycetes</taxon>
        <taxon>Pezizales</taxon>
        <taxon>Ascobolaceae</taxon>
        <taxon>Ascobolus</taxon>
    </lineage>
</organism>
<keyword evidence="3" id="KW-1185">Reference proteome</keyword>
<dbReference type="GO" id="GO:0000796">
    <property type="term" value="C:condensin complex"/>
    <property type="evidence" value="ECO:0007669"/>
    <property type="project" value="TreeGrafter"/>
</dbReference>
<accession>A0A3N4HH24</accession>
<dbReference type="PANTHER" id="PTHR43941:SF1">
    <property type="entry name" value="STRUCTURAL MAINTENANCE OF CHROMOSOMES PROTEIN 2"/>
    <property type="match status" value="1"/>
</dbReference>
<feature type="region of interest" description="Disordered" evidence="1">
    <location>
        <begin position="187"/>
        <end position="207"/>
    </location>
</feature>
<proteinExistence type="predicted"/>
<evidence type="ECO:0000313" key="2">
    <source>
        <dbReference type="EMBL" id="RPA73355.1"/>
    </source>
</evidence>
<feature type="region of interest" description="Disordered" evidence="1">
    <location>
        <begin position="274"/>
        <end position="298"/>
    </location>
</feature>
<feature type="compositionally biased region" description="Low complexity" evidence="1">
    <location>
        <begin position="112"/>
        <end position="125"/>
    </location>
</feature>
<sequence length="473" mass="53745">MDRQELYRKIREIWMDPKQQLPASKQHREEILTLSQKLRVSYAELEKVLVEFWKRGPAPILPPISTTTPSKGRSTLSPSPSFFRNPLSPQPLTEKARRIARPQTPASPSPTPTSTTSRRGSRTPATPKPTVDPEVVALKEKLRVFEETLHRERQETKKREEEQKTKDALQDQTNLDAAACITRLSEARKAADKKLQEEQEASNTVKAELQQVKTSLTEAENRLKDLSKNGSDNSKYLRDELDKASLNYANLYTRLDDAEAKHAEEVERLKNVHSRQLQEKEKQWAEERNGLQNQLKEKDEEISMLEGEVSMLEGEVKRAQDEGFEEITDLLADRAALEDEVEEMNKEVERLTEELAAGGGGKKRKRRATPGPNRNGSRAAAKVSKSELDGLLRPAAELLEIPVPAEKVEEEVDDDDSDEEVGEDGQLRKKKKKVMARIWISELPDTNMAPRGRQASTRDRNYVHVPKKRKTGN</sequence>
<feature type="compositionally biased region" description="Acidic residues" evidence="1">
    <location>
        <begin position="408"/>
        <end position="423"/>
    </location>
</feature>
<dbReference type="GO" id="GO:0000785">
    <property type="term" value="C:chromatin"/>
    <property type="evidence" value="ECO:0007669"/>
    <property type="project" value="TreeGrafter"/>
</dbReference>
<feature type="region of interest" description="Disordered" evidence="1">
    <location>
        <begin position="402"/>
        <end position="473"/>
    </location>
</feature>
<evidence type="ECO:0000313" key="3">
    <source>
        <dbReference type="Proteomes" id="UP000275078"/>
    </source>
</evidence>
<dbReference type="EMBL" id="ML119824">
    <property type="protein sequence ID" value="RPA73355.1"/>
    <property type="molecule type" value="Genomic_DNA"/>
</dbReference>
<feature type="compositionally biased region" description="Basic and acidic residues" evidence="1">
    <location>
        <begin position="137"/>
        <end position="169"/>
    </location>
</feature>
<gene>
    <name evidence="2" type="ORF">BJ508DRAFT_313894</name>
</gene>